<keyword evidence="2" id="KW-0732">Signal</keyword>
<dbReference type="GO" id="GO:0009897">
    <property type="term" value="C:external side of plasma membrane"/>
    <property type="evidence" value="ECO:0007669"/>
    <property type="project" value="TreeGrafter"/>
</dbReference>
<dbReference type="InterPro" id="IPR037055">
    <property type="entry name" value="MHC_I-like_Ag-recog_sf"/>
</dbReference>
<dbReference type="InterPro" id="IPR050208">
    <property type="entry name" value="MHC_class-I_related"/>
</dbReference>
<sequence length="345" mass="38818">MKDTHSLIFVLFHFVLLFLTPGELTYNSHSLSYNLTVESKMDVYRRFFTEGHLDDQAFLHHDMVEPQGLWGEAVPGSETQNTEVKDLRETGNGLRMSLTGVLALLSFPAGDLGLKISEDDSTRSFGHFCHDGELFLSYDLKTHGWTVPPSSARPRSWKSRSPGMQPEWASWTVPSTVNMLCSQALEGMIPLTCWAFSFSPRNTSLTCVGHGTYWTRGAIKSQGEEQRFTCHMEATRNHTVHCVPSAQVTVRPFSRKGPSAPEWMDSYLPAAAPADFLTVIIAHVFFSPRTRYHQQLSASSRCIEQRGPAFSEHRDFLDCADLERLEHSVGFGVSTRLLLLLLVFE</sequence>
<accession>A0A811YMM8</accession>
<evidence type="ECO:0000256" key="1">
    <source>
        <dbReference type="ARBA" id="ARBA00023180"/>
    </source>
</evidence>
<dbReference type="AlphaFoldDB" id="A0A811YMM8"/>
<dbReference type="Proteomes" id="UP000645828">
    <property type="component" value="Unassembled WGS sequence"/>
</dbReference>
<keyword evidence="4" id="KW-1185">Reference proteome</keyword>
<evidence type="ECO:0000313" key="3">
    <source>
        <dbReference type="EMBL" id="CAD7677593.1"/>
    </source>
</evidence>
<keyword evidence="1" id="KW-0325">Glycoprotein</keyword>
<protein>
    <submittedName>
        <fullName evidence="3">(raccoon dog) hypothetical protein</fullName>
    </submittedName>
</protein>
<dbReference type="InterPro" id="IPR011162">
    <property type="entry name" value="MHC_I/II-like_Ag-recog"/>
</dbReference>
<feature type="signal peptide" evidence="2">
    <location>
        <begin position="1"/>
        <end position="25"/>
    </location>
</feature>
<evidence type="ECO:0000256" key="2">
    <source>
        <dbReference type="SAM" id="SignalP"/>
    </source>
</evidence>
<evidence type="ECO:0000313" key="4">
    <source>
        <dbReference type="Proteomes" id="UP000645828"/>
    </source>
</evidence>
<dbReference type="SUPFAM" id="SSF54452">
    <property type="entry name" value="MHC antigen-recognition domain"/>
    <property type="match status" value="1"/>
</dbReference>
<feature type="chain" id="PRO_5032652538" evidence="2">
    <location>
        <begin position="26"/>
        <end position="345"/>
    </location>
</feature>
<dbReference type="Gene3D" id="3.30.500.10">
    <property type="entry name" value="MHC class I-like antigen recognition-like"/>
    <property type="match status" value="1"/>
</dbReference>
<organism evidence="3 4">
    <name type="scientific">Nyctereutes procyonoides</name>
    <name type="common">Raccoon dog</name>
    <name type="synonym">Canis procyonoides</name>
    <dbReference type="NCBI Taxonomy" id="34880"/>
    <lineage>
        <taxon>Eukaryota</taxon>
        <taxon>Metazoa</taxon>
        <taxon>Chordata</taxon>
        <taxon>Craniata</taxon>
        <taxon>Vertebrata</taxon>
        <taxon>Euteleostomi</taxon>
        <taxon>Mammalia</taxon>
        <taxon>Eutheria</taxon>
        <taxon>Laurasiatheria</taxon>
        <taxon>Carnivora</taxon>
        <taxon>Caniformia</taxon>
        <taxon>Canidae</taxon>
        <taxon>Nyctereutes</taxon>
    </lineage>
</organism>
<dbReference type="EMBL" id="CAJHUB010000680">
    <property type="protein sequence ID" value="CAD7677593.1"/>
    <property type="molecule type" value="Genomic_DNA"/>
</dbReference>
<dbReference type="GO" id="GO:0005615">
    <property type="term" value="C:extracellular space"/>
    <property type="evidence" value="ECO:0007669"/>
    <property type="project" value="TreeGrafter"/>
</dbReference>
<dbReference type="GO" id="GO:0006955">
    <property type="term" value="P:immune response"/>
    <property type="evidence" value="ECO:0007669"/>
    <property type="project" value="TreeGrafter"/>
</dbReference>
<dbReference type="PANTHER" id="PTHR16675:SF154">
    <property type="entry name" value="MHC CLASS I POLYPEPTIDE-RELATED SEQUENCE A-RELATED"/>
    <property type="match status" value="1"/>
</dbReference>
<proteinExistence type="predicted"/>
<dbReference type="PANTHER" id="PTHR16675">
    <property type="entry name" value="MHC CLASS I-RELATED"/>
    <property type="match status" value="1"/>
</dbReference>
<reference evidence="3" key="1">
    <citation type="submission" date="2020-12" db="EMBL/GenBank/DDBJ databases">
        <authorList>
            <consortium name="Molecular Ecology Group"/>
        </authorList>
    </citation>
    <scope>NUCLEOTIDE SEQUENCE</scope>
    <source>
        <strain evidence="3">TBG_1078</strain>
    </source>
</reference>
<name>A0A811YMM8_NYCPR</name>
<gene>
    <name evidence="3" type="ORF">NYPRO_LOCUS10391</name>
</gene>
<comment type="caution">
    <text evidence="3">The sequence shown here is derived from an EMBL/GenBank/DDBJ whole genome shotgun (WGS) entry which is preliminary data.</text>
</comment>